<dbReference type="Pfam" id="PF11566">
    <property type="entry name" value="PI31_Prot_N"/>
    <property type="match status" value="1"/>
</dbReference>
<feature type="region of interest" description="Disordered" evidence="4">
    <location>
        <begin position="150"/>
        <end position="189"/>
    </location>
</feature>
<evidence type="ECO:0000256" key="3">
    <source>
        <dbReference type="ARBA" id="ARBA00022942"/>
    </source>
</evidence>
<dbReference type="GO" id="GO:0070628">
    <property type="term" value="F:proteasome binding"/>
    <property type="evidence" value="ECO:0007669"/>
    <property type="project" value="InterPro"/>
</dbReference>
<evidence type="ECO:0000313" key="6">
    <source>
        <dbReference type="EMBL" id="KAK6619643.1"/>
    </source>
</evidence>
<dbReference type="PANTHER" id="PTHR13266:SF1">
    <property type="entry name" value="PROTEASOME INHIBITOR PI31 SUBUNIT"/>
    <property type="match status" value="1"/>
</dbReference>
<evidence type="ECO:0000256" key="2">
    <source>
        <dbReference type="ARBA" id="ARBA00015575"/>
    </source>
</evidence>
<feature type="domain" description="PI31 proteasome regulator N-terminal" evidence="5">
    <location>
        <begin position="16"/>
        <end position="146"/>
    </location>
</feature>
<gene>
    <name evidence="6" type="ORF">RUM43_012400</name>
</gene>
<dbReference type="GO" id="GO:0000502">
    <property type="term" value="C:proteasome complex"/>
    <property type="evidence" value="ECO:0007669"/>
    <property type="project" value="UniProtKB-KW"/>
</dbReference>
<proteinExistence type="inferred from homology"/>
<name>A0AAN8PTQ0_POLSC</name>
<dbReference type="AlphaFoldDB" id="A0AAN8PTQ0"/>
<evidence type="ECO:0000259" key="5">
    <source>
        <dbReference type="Pfam" id="PF11566"/>
    </source>
</evidence>
<dbReference type="InterPro" id="IPR045128">
    <property type="entry name" value="PI31-like"/>
</dbReference>
<evidence type="ECO:0000256" key="1">
    <source>
        <dbReference type="ARBA" id="ARBA00006405"/>
    </source>
</evidence>
<dbReference type="GO" id="GO:0004866">
    <property type="term" value="F:endopeptidase inhibitor activity"/>
    <property type="evidence" value="ECO:0007669"/>
    <property type="project" value="InterPro"/>
</dbReference>
<comment type="similarity">
    <text evidence="1">Belongs to the proteasome inhibitor PI31 family.</text>
</comment>
<dbReference type="Gene3D" id="3.40.1000.30">
    <property type="match status" value="1"/>
</dbReference>
<dbReference type="EMBL" id="JAWJWE010000040">
    <property type="protein sequence ID" value="KAK6619643.1"/>
    <property type="molecule type" value="Genomic_DNA"/>
</dbReference>
<dbReference type="GO" id="GO:0043161">
    <property type="term" value="P:proteasome-mediated ubiquitin-dependent protein catabolic process"/>
    <property type="evidence" value="ECO:0007669"/>
    <property type="project" value="InterPro"/>
</dbReference>
<protein>
    <recommendedName>
        <fullName evidence="2">Proteasome inhibitor PI31 subunit</fullName>
    </recommendedName>
</protein>
<dbReference type="Proteomes" id="UP001372834">
    <property type="component" value="Unassembled WGS sequence"/>
</dbReference>
<feature type="region of interest" description="Disordered" evidence="4">
    <location>
        <begin position="240"/>
        <end position="307"/>
    </location>
</feature>
<evidence type="ECO:0000313" key="7">
    <source>
        <dbReference type="Proteomes" id="UP001372834"/>
    </source>
</evidence>
<keyword evidence="3" id="KW-0647">Proteasome</keyword>
<evidence type="ECO:0000256" key="4">
    <source>
        <dbReference type="SAM" id="MobiDB-lite"/>
    </source>
</evidence>
<reference evidence="6 7" key="1">
    <citation type="submission" date="2023-10" db="EMBL/GenBank/DDBJ databases">
        <title>Genomes of two closely related lineages of the louse Polyplax serrata with different host specificities.</title>
        <authorList>
            <person name="Martinu J."/>
            <person name="Tarabai H."/>
            <person name="Stefka J."/>
            <person name="Hypsa V."/>
        </authorList>
    </citation>
    <scope>NUCLEOTIDE SEQUENCE [LARGE SCALE GENOMIC DNA]</scope>
    <source>
        <strain evidence="6">HR10_N</strain>
    </source>
</reference>
<dbReference type="InterPro" id="IPR021625">
    <property type="entry name" value="PI31_Prot_N"/>
</dbReference>
<organism evidence="6 7">
    <name type="scientific">Polyplax serrata</name>
    <name type="common">Common mouse louse</name>
    <dbReference type="NCBI Taxonomy" id="468196"/>
    <lineage>
        <taxon>Eukaryota</taxon>
        <taxon>Metazoa</taxon>
        <taxon>Ecdysozoa</taxon>
        <taxon>Arthropoda</taxon>
        <taxon>Hexapoda</taxon>
        <taxon>Insecta</taxon>
        <taxon>Pterygota</taxon>
        <taxon>Neoptera</taxon>
        <taxon>Paraneoptera</taxon>
        <taxon>Psocodea</taxon>
        <taxon>Troctomorpha</taxon>
        <taxon>Phthiraptera</taxon>
        <taxon>Anoplura</taxon>
        <taxon>Polyplacidae</taxon>
        <taxon>Polyplax</taxon>
    </lineage>
</organism>
<sequence length="307" mass="33916">MADDYFGWDLTYKSVENDLRKKEDLLIAFTHWFIIKNGFSCIGNGDSKTVSENEVRGETLSPGWNQNEDYNIRYLHGDKLYLLRASITGRDVILNFLRAEDLGISSCVFKVDNIVKELKGNINTIMPDNKNVLSILRKELIEPVFISTTHSATGTQTTEKRKSSPPSETRQDPFSPDATNPLADPLSVPIRRPVPSPLMDPLCCFAVTRTNPIRDPMSVGVSDLDPFSTGVGGGMLYDPLNPRPERNIDPFVPGPSNPRGLPRGAVPPGARFDPFGPPGHGGGRSGNRRIDPDPDHLPPPGYDDMFM</sequence>
<accession>A0AAN8PTQ0</accession>
<dbReference type="PANTHER" id="PTHR13266">
    <property type="entry name" value="PROTEASOME INHIBITOR"/>
    <property type="match status" value="1"/>
</dbReference>
<comment type="caution">
    <text evidence="6">The sequence shown here is derived from an EMBL/GenBank/DDBJ whole genome shotgun (WGS) entry which is preliminary data.</text>
</comment>